<feature type="region of interest" description="Disordered" evidence="8">
    <location>
        <begin position="898"/>
        <end position="925"/>
    </location>
</feature>
<dbReference type="Pfam" id="PF00172">
    <property type="entry name" value="Zn_clus"/>
    <property type="match status" value="1"/>
</dbReference>
<dbReference type="Gene3D" id="4.10.240.10">
    <property type="entry name" value="Zn(2)-C6 fungal-type DNA-binding domain"/>
    <property type="match status" value="1"/>
</dbReference>
<name>A0A9W9GYP3_9EURO</name>
<evidence type="ECO:0000313" key="9">
    <source>
        <dbReference type="EMBL" id="KAJ5307953.1"/>
    </source>
</evidence>
<keyword evidence="4" id="KW-0805">Transcription regulation</keyword>
<feature type="compositionally biased region" description="Acidic residues" evidence="8">
    <location>
        <begin position="10"/>
        <end position="24"/>
    </location>
</feature>
<dbReference type="SMART" id="SM00906">
    <property type="entry name" value="Fungal_trans"/>
    <property type="match status" value="1"/>
</dbReference>
<feature type="region of interest" description="Disordered" evidence="8">
    <location>
        <begin position="1"/>
        <end position="50"/>
    </location>
</feature>
<protein>
    <submittedName>
        <fullName evidence="9">Uncharacterized protein</fullName>
    </submittedName>
</protein>
<reference evidence="9" key="2">
    <citation type="journal article" date="2023" name="IMA Fungus">
        <title>Comparative genomic study of the Penicillium genus elucidates a diverse pangenome and 15 lateral gene transfer events.</title>
        <authorList>
            <person name="Petersen C."/>
            <person name="Sorensen T."/>
            <person name="Nielsen M.R."/>
            <person name="Sondergaard T.E."/>
            <person name="Sorensen J.L."/>
            <person name="Fitzpatrick D.A."/>
            <person name="Frisvad J.C."/>
            <person name="Nielsen K.L."/>
        </authorList>
    </citation>
    <scope>NUCLEOTIDE SEQUENCE</scope>
    <source>
        <strain evidence="9">IBT 21472</strain>
    </source>
</reference>
<sequence>MATTDPLPGENEDDSVDYGLDDDPSQSGQDGSPADPKLGQSLPMQKRRRVGRACDECRRKKIKCDGKQPCTHCTVYSYDCTYDQPSNRRRNPAPQYVEALEARMHKAEAIIRTLLPDVNLDDPQLDVHAVKQRLAAQREKQIPPQTPLQGPAAAPKPASLPEAGPEGGEEGLLETMVDNSGCLDRDDQGHWDYHGHTSGIIFVRRLRKQLGAADVPITKPSRNMTQMLESPISASGSPQDGSLPPTHDLPPRVVARRLCHNAIDDACSLMRFVHEPSFFANLERIYDTPADQFTNEENSFLPLLYIVMAVGCLFSDDGVGTLDLAGYEGAIGQGFQFFKAGRQLLEVTDCRDLTSLQAICFMVLFLQSSAKLSTCYSYVGIALRSALRLGLHRTVTADFNPVERELRKRIFWVIRKMDVYVSTLLGLPQMLSDDDIDQEYPMEVDAEFITAEGIIQMPSDHTPLMAGCNAHTRLCNVILKVVKYIYPVKNARYRSKFDQRYMVSHSKIREIERDLQTWMEELPPALRPGTEVSPQLERIRQLLRISYAHVQMVMYRPFLHYVTGGSQARGVDKRSYACAAACVSVSRNIVHITTGMHKRGLLNGSFWFTMYTTYFAILSLIFFVVENPDSPTAKDGVLKDAMEGKNTLAGLAKKSMAADRCSQSLNCLFKTLPEMLKNRQSSKPQVNLKRRAPSIIPAEEPTSAPSRQNLPTRSNTFPTEMMAQLSTSDSGRRQRSLDKTRVISDNQPTDNGTQSAWMASTPELLTETMQTPEPMSATSMNHSFANPESSSLAWAQQFNNPDNLPDLMPIMFPSDDPFAYPTQPMSTLEDDHFRRDHTGMHFSFDSKPQQPPGLGTNTPSDPSGTSVSTPTFDTFPNLSNFPVGNTSGVKSSIPSRLQANNTQSMSSSRLHSPISQTSETLSSPDLVSIPNQNFVWEGYNFQPTNATTNANMGPETTIQQDQPPLNGMQDINMGLDDNTMAMNMDLGISFDDLFGNDATCRPGPRATNDEWTQWMNAGP</sequence>
<dbReference type="GO" id="GO:0006351">
    <property type="term" value="P:DNA-templated transcription"/>
    <property type="evidence" value="ECO:0007669"/>
    <property type="project" value="InterPro"/>
</dbReference>
<keyword evidence="7" id="KW-0539">Nucleus</keyword>
<dbReference type="PANTHER" id="PTHR47540:SF1">
    <property type="entry name" value="ACTIVATOR OF STRESS GENES 1-RELATED"/>
    <property type="match status" value="1"/>
</dbReference>
<dbReference type="CDD" id="cd12148">
    <property type="entry name" value="fungal_TF_MHR"/>
    <property type="match status" value="1"/>
</dbReference>
<dbReference type="PANTHER" id="PTHR47540">
    <property type="entry name" value="THIAMINE REPRESSIBLE GENES REGULATORY PROTEIN THI5"/>
    <property type="match status" value="1"/>
</dbReference>
<evidence type="ECO:0000256" key="4">
    <source>
        <dbReference type="ARBA" id="ARBA00023015"/>
    </source>
</evidence>
<feature type="region of interest" description="Disordered" evidence="8">
    <location>
        <begin position="135"/>
        <end position="172"/>
    </location>
</feature>
<feature type="compositionally biased region" description="Polar residues" evidence="8">
    <location>
        <begin position="743"/>
        <end position="757"/>
    </location>
</feature>
<reference evidence="9" key="1">
    <citation type="submission" date="2022-12" db="EMBL/GenBank/DDBJ databases">
        <authorList>
            <person name="Petersen C."/>
        </authorList>
    </citation>
    <scope>NUCLEOTIDE SEQUENCE</scope>
    <source>
        <strain evidence="9">IBT 21472</strain>
    </source>
</reference>
<dbReference type="InterPro" id="IPR001138">
    <property type="entry name" value="Zn2Cys6_DnaBD"/>
</dbReference>
<dbReference type="SUPFAM" id="SSF57701">
    <property type="entry name" value="Zn2/Cys6 DNA-binding domain"/>
    <property type="match status" value="1"/>
</dbReference>
<evidence type="ECO:0000256" key="7">
    <source>
        <dbReference type="ARBA" id="ARBA00023242"/>
    </source>
</evidence>
<keyword evidence="3" id="KW-0862">Zinc</keyword>
<evidence type="ECO:0000256" key="1">
    <source>
        <dbReference type="ARBA" id="ARBA00004123"/>
    </source>
</evidence>
<dbReference type="OrthoDB" id="422427at2759"/>
<dbReference type="PROSITE" id="PS50048">
    <property type="entry name" value="ZN2_CY6_FUNGAL_2"/>
    <property type="match status" value="1"/>
</dbReference>
<dbReference type="CDD" id="cd00067">
    <property type="entry name" value="GAL4"/>
    <property type="match status" value="1"/>
</dbReference>
<keyword evidence="2" id="KW-0479">Metal-binding</keyword>
<feature type="region of interest" description="Disordered" evidence="8">
    <location>
        <begin position="230"/>
        <end position="249"/>
    </location>
</feature>
<dbReference type="InterPro" id="IPR007219">
    <property type="entry name" value="XnlR_reg_dom"/>
</dbReference>
<dbReference type="AlphaFoldDB" id="A0A9W9GYP3"/>
<dbReference type="InterPro" id="IPR036864">
    <property type="entry name" value="Zn2-C6_fun-type_DNA-bd_sf"/>
</dbReference>
<evidence type="ECO:0000256" key="5">
    <source>
        <dbReference type="ARBA" id="ARBA00023125"/>
    </source>
</evidence>
<evidence type="ECO:0000256" key="3">
    <source>
        <dbReference type="ARBA" id="ARBA00022833"/>
    </source>
</evidence>
<feature type="compositionally biased region" description="Polar residues" evidence="8">
    <location>
        <begin position="230"/>
        <end position="240"/>
    </location>
</feature>
<evidence type="ECO:0000256" key="2">
    <source>
        <dbReference type="ARBA" id="ARBA00022723"/>
    </source>
</evidence>
<dbReference type="SMART" id="SM00066">
    <property type="entry name" value="GAL4"/>
    <property type="match status" value="1"/>
</dbReference>
<evidence type="ECO:0000313" key="10">
    <source>
        <dbReference type="Proteomes" id="UP001147746"/>
    </source>
</evidence>
<feature type="compositionally biased region" description="Basic and acidic residues" evidence="8">
    <location>
        <begin position="730"/>
        <end position="742"/>
    </location>
</feature>
<keyword evidence="6" id="KW-0804">Transcription</keyword>
<feature type="compositionally biased region" description="Polar residues" evidence="8">
    <location>
        <begin position="855"/>
        <end position="871"/>
    </location>
</feature>
<dbReference type="Pfam" id="PF04082">
    <property type="entry name" value="Fungal_trans"/>
    <property type="match status" value="1"/>
</dbReference>
<gene>
    <name evidence="9" type="ORF">N7476_008609</name>
</gene>
<accession>A0A9W9GYP3</accession>
<dbReference type="GO" id="GO:0043565">
    <property type="term" value="F:sequence-specific DNA binding"/>
    <property type="evidence" value="ECO:0007669"/>
    <property type="project" value="TreeGrafter"/>
</dbReference>
<feature type="region of interest" description="Disordered" evidence="8">
    <location>
        <begin position="838"/>
        <end position="871"/>
    </location>
</feature>
<dbReference type="GO" id="GO:0000981">
    <property type="term" value="F:DNA-binding transcription factor activity, RNA polymerase II-specific"/>
    <property type="evidence" value="ECO:0007669"/>
    <property type="project" value="InterPro"/>
</dbReference>
<proteinExistence type="predicted"/>
<comment type="subcellular location">
    <subcellularLocation>
        <location evidence="1">Nucleus</location>
    </subcellularLocation>
</comment>
<feature type="region of interest" description="Disordered" evidence="8">
    <location>
        <begin position="679"/>
        <end position="757"/>
    </location>
</feature>
<evidence type="ECO:0000256" key="6">
    <source>
        <dbReference type="ARBA" id="ARBA00023163"/>
    </source>
</evidence>
<dbReference type="GO" id="GO:0008270">
    <property type="term" value="F:zinc ion binding"/>
    <property type="evidence" value="ECO:0007669"/>
    <property type="project" value="InterPro"/>
</dbReference>
<keyword evidence="10" id="KW-1185">Reference proteome</keyword>
<dbReference type="PROSITE" id="PS00463">
    <property type="entry name" value="ZN2_CY6_FUNGAL_1"/>
    <property type="match status" value="1"/>
</dbReference>
<dbReference type="Proteomes" id="UP001147746">
    <property type="component" value="Unassembled WGS sequence"/>
</dbReference>
<dbReference type="GO" id="GO:0005634">
    <property type="term" value="C:nucleus"/>
    <property type="evidence" value="ECO:0007669"/>
    <property type="project" value="UniProtKB-SubCell"/>
</dbReference>
<evidence type="ECO:0000256" key="8">
    <source>
        <dbReference type="SAM" id="MobiDB-lite"/>
    </source>
</evidence>
<dbReference type="GO" id="GO:0045944">
    <property type="term" value="P:positive regulation of transcription by RNA polymerase II"/>
    <property type="evidence" value="ECO:0007669"/>
    <property type="project" value="TreeGrafter"/>
</dbReference>
<feature type="compositionally biased region" description="Polar residues" evidence="8">
    <location>
        <begin position="703"/>
        <end position="729"/>
    </location>
</feature>
<organism evidence="9 10">
    <name type="scientific">Penicillium atrosanguineum</name>
    <dbReference type="NCBI Taxonomy" id="1132637"/>
    <lineage>
        <taxon>Eukaryota</taxon>
        <taxon>Fungi</taxon>
        <taxon>Dikarya</taxon>
        <taxon>Ascomycota</taxon>
        <taxon>Pezizomycotina</taxon>
        <taxon>Eurotiomycetes</taxon>
        <taxon>Eurotiomycetidae</taxon>
        <taxon>Eurotiales</taxon>
        <taxon>Aspergillaceae</taxon>
        <taxon>Penicillium</taxon>
    </lineage>
</organism>
<dbReference type="EMBL" id="JAPZBO010000008">
    <property type="protein sequence ID" value="KAJ5307953.1"/>
    <property type="molecule type" value="Genomic_DNA"/>
</dbReference>
<keyword evidence="5" id="KW-0238">DNA-binding</keyword>
<comment type="caution">
    <text evidence="9">The sequence shown here is derived from an EMBL/GenBank/DDBJ whole genome shotgun (WGS) entry which is preliminary data.</text>
</comment>
<dbReference type="InterPro" id="IPR051711">
    <property type="entry name" value="Stress_Response_Reg"/>
</dbReference>